<evidence type="ECO:0000256" key="1">
    <source>
        <dbReference type="SAM" id="MobiDB-lite"/>
    </source>
</evidence>
<dbReference type="Proteomes" id="UP000838412">
    <property type="component" value="Chromosome 5"/>
</dbReference>
<dbReference type="InterPro" id="IPR022742">
    <property type="entry name" value="Hydrolase_4"/>
</dbReference>
<dbReference type="SUPFAM" id="SSF53474">
    <property type="entry name" value="alpha/beta-Hydrolases"/>
    <property type="match status" value="1"/>
</dbReference>
<feature type="domain" description="Serine aminopeptidase S33" evidence="2">
    <location>
        <begin position="7"/>
        <end position="206"/>
    </location>
</feature>
<dbReference type="InterPro" id="IPR051044">
    <property type="entry name" value="MAG_DAG_Lipase"/>
</dbReference>
<keyword evidence="4" id="KW-1185">Reference proteome</keyword>
<feature type="compositionally biased region" description="Basic and acidic residues" evidence="1">
    <location>
        <begin position="117"/>
        <end position="128"/>
    </location>
</feature>
<dbReference type="Gene3D" id="3.40.50.1820">
    <property type="entry name" value="alpha/beta hydrolase"/>
    <property type="match status" value="1"/>
</dbReference>
<gene>
    <name evidence="3" type="primary">MGLL</name>
    <name evidence="3" type="ORF">BLAG_LOCUS19124</name>
</gene>
<dbReference type="InterPro" id="IPR029058">
    <property type="entry name" value="AB_hydrolase_fold"/>
</dbReference>
<proteinExistence type="predicted"/>
<dbReference type="AlphaFoldDB" id="A0A8J9ZY43"/>
<dbReference type="PANTHER" id="PTHR11614">
    <property type="entry name" value="PHOSPHOLIPASE-RELATED"/>
    <property type="match status" value="1"/>
</dbReference>
<reference evidence="3" key="1">
    <citation type="submission" date="2022-01" db="EMBL/GenBank/DDBJ databases">
        <authorList>
            <person name="Braso-Vives M."/>
        </authorList>
    </citation>
    <scope>NUCLEOTIDE SEQUENCE</scope>
</reference>
<name>A0A8J9ZY43_BRALA</name>
<evidence type="ECO:0000313" key="3">
    <source>
        <dbReference type="EMBL" id="CAH1264997.1"/>
    </source>
</evidence>
<sequence length="228" mass="24923">MSVSVTVGHGQSQGYRADVTSFDVYVDDVIQHVCQVRRQHPGIPVFCVGHSMGALVTILVSLKRPDLLAGVVCTGASLRANGEPVGWQLLCLKVLAYFYPLRIIPGTTGRRNPATRNPEKMDSDVKDPLNRHEFGNRFRVTVEGCSAIERAVAGAASFTSPVLLLHGGDDPMVPPAASTHFYEIIGSEDKQIKMYPGLSHEIIHELPEDAAVVRKDIIDWIIDRLPSS</sequence>
<dbReference type="EMBL" id="OV696690">
    <property type="protein sequence ID" value="CAH1264997.1"/>
    <property type="molecule type" value="Genomic_DNA"/>
</dbReference>
<accession>A0A8J9ZY43</accession>
<feature type="region of interest" description="Disordered" evidence="1">
    <location>
        <begin position="109"/>
        <end position="128"/>
    </location>
</feature>
<evidence type="ECO:0000313" key="4">
    <source>
        <dbReference type="Proteomes" id="UP000838412"/>
    </source>
</evidence>
<evidence type="ECO:0000259" key="2">
    <source>
        <dbReference type="Pfam" id="PF12146"/>
    </source>
</evidence>
<dbReference type="Pfam" id="PF12146">
    <property type="entry name" value="Hydrolase_4"/>
    <property type="match status" value="1"/>
</dbReference>
<dbReference type="OrthoDB" id="194865at2759"/>
<organism evidence="3 4">
    <name type="scientific">Branchiostoma lanceolatum</name>
    <name type="common">Common lancelet</name>
    <name type="synonym">Amphioxus lanceolatum</name>
    <dbReference type="NCBI Taxonomy" id="7740"/>
    <lineage>
        <taxon>Eukaryota</taxon>
        <taxon>Metazoa</taxon>
        <taxon>Chordata</taxon>
        <taxon>Cephalochordata</taxon>
        <taxon>Leptocardii</taxon>
        <taxon>Amphioxiformes</taxon>
        <taxon>Branchiostomatidae</taxon>
        <taxon>Branchiostoma</taxon>
    </lineage>
</organism>
<protein>
    <submittedName>
        <fullName evidence="3">MGLL protein</fullName>
    </submittedName>
</protein>